<keyword evidence="2" id="KW-0645">Protease</keyword>
<organism evidence="9 10">
    <name type="scientific">Herbaspirillum huttiense subsp. lycopersici</name>
    <dbReference type="NCBI Taxonomy" id="3074428"/>
    <lineage>
        <taxon>Bacteria</taxon>
        <taxon>Pseudomonadati</taxon>
        <taxon>Pseudomonadota</taxon>
        <taxon>Betaproteobacteria</taxon>
        <taxon>Burkholderiales</taxon>
        <taxon>Oxalobacteraceae</taxon>
        <taxon>Herbaspirillum</taxon>
    </lineage>
</organism>
<keyword evidence="10" id="KW-1185">Reference proteome</keyword>
<evidence type="ECO:0000256" key="2">
    <source>
        <dbReference type="ARBA" id="ARBA00022670"/>
    </source>
</evidence>
<dbReference type="RefSeq" id="WP_310839434.1">
    <property type="nucleotide sequence ID" value="NZ_JAVLSJ010000001.1"/>
</dbReference>
<evidence type="ECO:0000256" key="6">
    <source>
        <dbReference type="ARBA" id="ARBA00022833"/>
    </source>
</evidence>
<dbReference type="CDD" id="cd08073">
    <property type="entry name" value="MPN_NLPC_P60"/>
    <property type="match status" value="1"/>
</dbReference>
<proteinExistence type="inferred from homology"/>
<dbReference type="InterPro" id="IPR038765">
    <property type="entry name" value="Papain-like_cys_pep_sf"/>
</dbReference>
<evidence type="ECO:0000256" key="4">
    <source>
        <dbReference type="ARBA" id="ARBA00022801"/>
    </source>
</evidence>
<name>A0ABU2EGV2_9BURK</name>
<dbReference type="Gene3D" id="3.40.140.10">
    <property type="entry name" value="Cytidine Deaminase, domain 2"/>
    <property type="match status" value="1"/>
</dbReference>
<dbReference type="SUPFAM" id="SSF102712">
    <property type="entry name" value="JAB1/MPN domain"/>
    <property type="match status" value="1"/>
</dbReference>
<sequence length="244" mass="28249">MDEKLLEEIKAAGARAFPNEACGVIIADGKKPRVIECRNRHPKPTEYFILDEEDHSRAADEGEVIAIWHTHPNKNARPTADDIVYCNRSGLDWFIVGLRQAGDDFTFDGPTLLQPVNEEAGYLERPYVYGAYDCYTLVQDYYEREFGIELKTYPLEVEWWLNGKDYFSERFEAEGFVKLYAEEPQVGDLFMIQSGSNVPNHLAIYMGNDQILHHCVGRLSRIETYGQGYWRKHTVHHLRHKTKC</sequence>
<keyword evidence="7" id="KW-0482">Metalloprotease</keyword>
<evidence type="ECO:0000256" key="1">
    <source>
        <dbReference type="ARBA" id="ARBA00007074"/>
    </source>
</evidence>
<feature type="domain" description="NlpC/P60" evidence="8">
    <location>
        <begin position="99"/>
        <end position="241"/>
    </location>
</feature>
<keyword evidence="3" id="KW-0479">Metal-binding</keyword>
<dbReference type="InterPro" id="IPR000064">
    <property type="entry name" value="NLP_P60_dom"/>
</dbReference>
<keyword evidence="5" id="KW-0788">Thiol protease</keyword>
<dbReference type="InterPro" id="IPR051929">
    <property type="entry name" value="VirAsm_ModProt"/>
</dbReference>
<accession>A0ABU2EGV2</accession>
<evidence type="ECO:0000259" key="8">
    <source>
        <dbReference type="PROSITE" id="PS51935"/>
    </source>
</evidence>
<dbReference type="InterPro" id="IPR000555">
    <property type="entry name" value="JAMM/MPN+_dom"/>
</dbReference>
<dbReference type="Gene3D" id="3.90.1720.10">
    <property type="entry name" value="endopeptidase domain like (from Nostoc punctiforme)"/>
    <property type="match status" value="1"/>
</dbReference>
<comment type="similarity">
    <text evidence="1">Belongs to the peptidase C40 family.</text>
</comment>
<dbReference type="PANTHER" id="PTHR34858">
    <property type="entry name" value="CYSO-CYSTEINE PEPTIDASE"/>
    <property type="match status" value="1"/>
</dbReference>
<dbReference type="PROSITE" id="PS51935">
    <property type="entry name" value="NLPC_P60"/>
    <property type="match status" value="1"/>
</dbReference>
<comment type="caution">
    <text evidence="9">The sequence shown here is derived from an EMBL/GenBank/DDBJ whole genome shotgun (WGS) entry which is preliminary data.</text>
</comment>
<keyword evidence="6" id="KW-0862">Zinc</keyword>
<evidence type="ECO:0000313" key="10">
    <source>
        <dbReference type="Proteomes" id="UP001246576"/>
    </source>
</evidence>
<dbReference type="Proteomes" id="UP001246576">
    <property type="component" value="Unassembled WGS sequence"/>
</dbReference>
<evidence type="ECO:0000256" key="5">
    <source>
        <dbReference type="ARBA" id="ARBA00022807"/>
    </source>
</evidence>
<dbReference type="PANTHER" id="PTHR34858:SF1">
    <property type="entry name" value="CYSO-CYSTEINE PEPTIDASE"/>
    <property type="match status" value="1"/>
</dbReference>
<protein>
    <submittedName>
        <fullName evidence="9">C40 family peptidase</fullName>
    </submittedName>
</protein>
<gene>
    <name evidence="9" type="ORF">RI048_02180</name>
</gene>
<dbReference type="SUPFAM" id="SSF54001">
    <property type="entry name" value="Cysteine proteinases"/>
    <property type="match status" value="1"/>
</dbReference>
<evidence type="ECO:0000256" key="3">
    <source>
        <dbReference type="ARBA" id="ARBA00022723"/>
    </source>
</evidence>
<dbReference type="SMART" id="SM00232">
    <property type="entry name" value="JAB_MPN"/>
    <property type="match status" value="1"/>
</dbReference>
<reference evidence="9" key="1">
    <citation type="submission" date="2023-09" db="EMBL/GenBank/DDBJ databases">
        <title>Description of first Herbaspirillum huttiense subsp. nephrolepsisexaltata and Herbaspirillum huttiense subsp. lycopersicon.</title>
        <authorList>
            <person name="Poudel M."/>
            <person name="Sharma A."/>
            <person name="Goss E."/>
            <person name="Tapia J.H."/>
            <person name="Harmon C.M."/>
            <person name="Jones J.B."/>
        </authorList>
    </citation>
    <scope>NUCLEOTIDE SEQUENCE</scope>
    <source>
        <strain evidence="9">SE1</strain>
    </source>
</reference>
<keyword evidence="4" id="KW-0378">Hydrolase</keyword>
<dbReference type="Pfam" id="PF00877">
    <property type="entry name" value="NLPC_P60"/>
    <property type="match status" value="1"/>
</dbReference>
<dbReference type="EMBL" id="JAVLSJ010000001">
    <property type="protein sequence ID" value="MDR9847012.1"/>
    <property type="molecule type" value="Genomic_DNA"/>
</dbReference>
<evidence type="ECO:0000313" key="9">
    <source>
        <dbReference type="EMBL" id="MDR9847012.1"/>
    </source>
</evidence>
<dbReference type="InterPro" id="IPR028090">
    <property type="entry name" value="JAB_dom_prok"/>
</dbReference>
<evidence type="ECO:0000256" key="7">
    <source>
        <dbReference type="ARBA" id="ARBA00023049"/>
    </source>
</evidence>
<dbReference type="Pfam" id="PF14464">
    <property type="entry name" value="Prok-JAB"/>
    <property type="match status" value="1"/>
</dbReference>